<dbReference type="Pfam" id="PF00535">
    <property type="entry name" value="Glycos_transf_2"/>
    <property type="match status" value="1"/>
</dbReference>
<dbReference type="InterPro" id="IPR029044">
    <property type="entry name" value="Nucleotide-diphossugar_trans"/>
</dbReference>
<dbReference type="AlphaFoldDB" id="A0A2H0V6I2"/>
<organism evidence="2 3">
    <name type="scientific">Candidatus Falkowbacteria bacterium CG10_big_fil_rev_8_21_14_0_10_39_11</name>
    <dbReference type="NCBI Taxonomy" id="1974565"/>
    <lineage>
        <taxon>Bacteria</taxon>
        <taxon>Candidatus Falkowiibacteriota</taxon>
    </lineage>
</organism>
<gene>
    <name evidence="2" type="ORF">COT97_00170</name>
</gene>
<accession>A0A2H0V6I2</accession>
<evidence type="ECO:0000259" key="1">
    <source>
        <dbReference type="Pfam" id="PF00535"/>
    </source>
</evidence>
<dbReference type="Gene3D" id="3.90.550.10">
    <property type="entry name" value="Spore Coat Polysaccharide Biosynthesis Protein SpsA, Chain A"/>
    <property type="match status" value="1"/>
</dbReference>
<proteinExistence type="predicted"/>
<name>A0A2H0V6I2_9BACT</name>
<evidence type="ECO:0000313" key="2">
    <source>
        <dbReference type="EMBL" id="PIR94661.1"/>
    </source>
</evidence>
<dbReference type="PANTHER" id="PTHR43179">
    <property type="entry name" value="RHAMNOSYLTRANSFERASE WBBL"/>
    <property type="match status" value="1"/>
</dbReference>
<evidence type="ECO:0000313" key="3">
    <source>
        <dbReference type="Proteomes" id="UP000229901"/>
    </source>
</evidence>
<dbReference type="EMBL" id="PFAP01000001">
    <property type="protein sequence ID" value="PIR94661.1"/>
    <property type="molecule type" value="Genomic_DNA"/>
</dbReference>
<dbReference type="CDD" id="cd04186">
    <property type="entry name" value="GT_2_like_c"/>
    <property type="match status" value="1"/>
</dbReference>
<feature type="domain" description="Glycosyltransferase 2-like" evidence="1">
    <location>
        <begin position="9"/>
        <end position="135"/>
    </location>
</feature>
<dbReference type="PANTHER" id="PTHR43179:SF7">
    <property type="entry name" value="RHAMNOSYLTRANSFERASE WBBL"/>
    <property type="match status" value="1"/>
</dbReference>
<reference evidence="3" key="1">
    <citation type="submission" date="2017-09" db="EMBL/GenBank/DDBJ databases">
        <title>Depth-based differentiation of microbial function through sediment-hosted aquifers and enrichment of novel symbionts in the deep terrestrial subsurface.</title>
        <authorList>
            <person name="Probst A.J."/>
            <person name="Ladd B."/>
            <person name="Jarett J.K."/>
            <person name="Geller-Mcgrath D.E."/>
            <person name="Sieber C.M.K."/>
            <person name="Emerson J.B."/>
            <person name="Anantharaman K."/>
            <person name="Thomas B.C."/>
            <person name="Malmstrom R."/>
            <person name="Stieglmeier M."/>
            <person name="Klingl A."/>
            <person name="Woyke T."/>
            <person name="Ryan C.M."/>
            <person name="Banfield J.F."/>
        </authorList>
    </citation>
    <scope>NUCLEOTIDE SEQUENCE [LARGE SCALE GENOMIC DNA]</scope>
</reference>
<protein>
    <recommendedName>
        <fullName evidence="1">Glycosyltransferase 2-like domain-containing protein</fullName>
    </recommendedName>
</protein>
<dbReference type="SUPFAM" id="SSF53448">
    <property type="entry name" value="Nucleotide-diphospho-sugar transferases"/>
    <property type="match status" value="1"/>
</dbReference>
<dbReference type="Proteomes" id="UP000229901">
    <property type="component" value="Unassembled WGS sequence"/>
</dbReference>
<sequence>MVCIDMDLSIVILNYKSKRLVRNCIRAIKESNLQVDFEIIVVDNDSRDNIVNDLSQYAPDVKFVSSAKNIGMGGGNNIGIKVASGKYIIVMNPDIFVFKDSLQLLYNFIHQNPDIGLAAPRLLNPDRSLQHTCYEWYGSLTPLYRRTFLGRMKFAQKDLDRFIMKDFDHQSIRDVSWCQGSCFIVSKKVFDQVGLFDDRFFMYFEDTDLCRRMWNNNFRVTYVGTIEVIHMHMKMSRGGLLQLFTNKLTRMHISSWMKYSWKHRKKNTRVAGGEPQTILS</sequence>
<comment type="caution">
    <text evidence="2">The sequence shown here is derived from an EMBL/GenBank/DDBJ whole genome shotgun (WGS) entry which is preliminary data.</text>
</comment>
<dbReference type="InterPro" id="IPR001173">
    <property type="entry name" value="Glyco_trans_2-like"/>
</dbReference>